<feature type="compositionally biased region" description="Low complexity" evidence="1">
    <location>
        <begin position="107"/>
        <end position="116"/>
    </location>
</feature>
<reference evidence="3 4" key="1">
    <citation type="journal article" date="2017" name="BMC Genomics">
        <title>Chromosome level assembly and secondary metabolite potential of the parasitic fungus Cordyceps militaris.</title>
        <authorList>
            <person name="Kramer G.J."/>
            <person name="Nodwell J.R."/>
        </authorList>
    </citation>
    <scope>NUCLEOTIDE SEQUENCE [LARGE SCALE GENOMIC DNA]</scope>
    <source>
        <strain evidence="3 4">ATCC 34164</strain>
    </source>
</reference>
<dbReference type="VEuPathDB" id="FungiDB:A9K55_006195"/>
<feature type="compositionally biased region" description="Low complexity" evidence="1">
    <location>
        <begin position="187"/>
        <end position="202"/>
    </location>
</feature>
<organism evidence="3 4">
    <name type="scientific">Cordyceps militaris</name>
    <name type="common">Caterpillar fungus</name>
    <name type="synonym">Clavaria militaris</name>
    <dbReference type="NCBI Taxonomy" id="73501"/>
    <lineage>
        <taxon>Eukaryota</taxon>
        <taxon>Fungi</taxon>
        <taxon>Dikarya</taxon>
        <taxon>Ascomycota</taxon>
        <taxon>Pezizomycotina</taxon>
        <taxon>Sordariomycetes</taxon>
        <taxon>Hypocreomycetidae</taxon>
        <taxon>Hypocreales</taxon>
        <taxon>Cordycipitaceae</taxon>
        <taxon>Cordyceps</taxon>
    </lineage>
</organism>
<gene>
    <name evidence="3" type="ORF">A9K55_006195</name>
</gene>
<name>A0A2H4SA76_CORMI</name>
<dbReference type="Proteomes" id="UP000323067">
    <property type="component" value="Chromosome vi"/>
</dbReference>
<dbReference type="VEuPathDB" id="FungiDB:CCM_02746"/>
<accession>A0A2H4SA76</accession>
<protein>
    <submittedName>
        <fullName evidence="3">GPI anchored serine-threonine rich</fullName>
    </submittedName>
</protein>
<feature type="chain" id="PRO_5014135656" evidence="2">
    <location>
        <begin position="19"/>
        <end position="237"/>
    </location>
</feature>
<feature type="region of interest" description="Disordered" evidence="1">
    <location>
        <begin position="99"/>
        <end position="213"/>
    </location>
</feature>
<proteinExistence type="predicted"/>
<evidence type="ECO:0000256" key="1">
    <source>
        <dbReference type="SAM" id="MobiDB-lite"/>
    </source>
</evidence>
<feature type="compositionally biased region" description="Low complexity" evidence="1">
    <location>
        <begin position="130"/>
        <end position="150"/>
    </location>
</feature>
<evidence type="ECO:0000256" key="2">
    <source>
        <dbReference type="SAM" id="SignalP"/>
    </source>
</evidence>
<evidence type="ECO:0000313" key="3">
    <source>
        <dbReference type="EMBL" id="ATY59987.1"/>
    </source>
</evidence>
<evidence type="ECO:0000313" key="4">
    <source>
        <dbReference type="Proteomes" id="UP000323067"/>
    </source>
</evidence>
<keyword evidence="2" id="KW-0732">Signal</keyword>
<dbReference type="AlphaFoldDB" id="A0A2H4SA76"/>
<dbReference type="EMBL" id="CP023323">
    <property type="protein sequence ID" value="ATY59987.1"/>
    <property type="molecule type" value="Genomic_DNA"/>
</dbReference>
<dbReference type="OrthoDB" id="5152093at2759"/>
<sequence length="237" mass="22792">MHAFAVLSLVASTALVAAQQETYAKFQPLTSFGSPLEARQEQTCASVGGKPCGSKCIRITYTCCGNGQGSCEVGYTCGLAANGIYGCCPFGKRCSGDAPEPTTSILGGSRPTTTVGSGSGGDDDEPTPVPTTRATSTSTRRLTAVTTNTPARTASGTAEDTLPSAVPTSGSDSGSGSGSSGNGSGSGSSSSSSSRSSVSTAVSGGGSTGGAASSGDNVGVSLAGLAGSFIAAVAAIL</sequence>
<feature type="compositionally biased region" description="Gly residues" evidence="1">
    <location>
        <begin position="173"/>
        <end position="186"/>
    </location>
</feature>
<feature type="signal peptide" evidence="2">
    <location>
        <begin position="1"/>
        <end position="18"/>
    </location>
</feature>